<keyword evidence="1" id="KW-0472">Membrane</keyword>
<gene>
    <name evidence="3" type="ORF">HMPREF0216_01648</name>
</gene>
<feature type="transmembrane region" description="Helical" evidence="1">
    <location>
        <begin position="74"/>
        <end position="94"/>
    </location>
</feature>
<protein>
    <recommendedName>
        <fullName evidence="2">DUF1980 domain-containing protein</fullName>
    </recommendedName>
</protein>
<feature type="transmembrane region" description="Helical" evidence="1">
    <location>
        <begin position="39"/>
        <end position="62"/>
    </location>
</feature>
<evidence type="ECO:0000259" key="2">
    <source>
        <dbReference type="Pfam" id="PF21537"/>
    </source>
</evidence>
<dbReference type="Proteomes" id="UP000010420">
    <property type="component" value="Unassembled WGS sequence"/>
</dbReference>
<dbReference type="AlphaFoldDB" id="L1QH78"/>
<keyword evidence="1" id="KW-1133">Transmembrane helix</keyword>
<dbReference type="eggNOG" id="COG3689">
    <property type="taxonomic scope" value="Bacteria"/>
</dbReference>
<feature type="domain" description="DUF1980" evidence="2">
    <location>
        <begin position="106"/>
        <end position="217"/>
    </location>
</feature>
<name>L1QH78_9CLOT</name>
<dbReference type="RefSeq" id="WP_005213175.1">
    <property type="nucleotide sequence ID" value="NZ_KB291640.1"/>
</dbReference>
<dbReference type="InterPro" id="IPR048447">
    <property type="entry name" value="DUF1980_C"/>
</dbReference>
<keyword evidence="4" id="KW-1185">Reference proteome</keyword>
<dbReference type="OrthoDB" id="9770408at2"/>
<dbReference type="Pfam" id="PF21537">
    <property type="entry name" value="DUF1980_C"/>
    <property type="match status" value="1"/>
</dbReference>
<reference evidence="3 4" key="1">
    <citation type="submission" date="2012-05" db="EMBL/GenBank/DDBJ databases">
        <authorList>
            <person name="Weinstock G."/>
            <person name="Sodergren E."/>
            <person name="Lobos E.A."/>
            <person name="Fulton L."/>
            <person name="Fulton R."/>
            <person name="Courtney L."/>
            <person name="Fronick C."/>
            <person name="O'Laughlin M."/>
            <person name="Godfrey J."/>
            <person name="Wilson R.M."/>
            <person name="Miner T."/>
            <person name="Farmer C."/>
            <person name="Delehaunty K."/>
            <person name="Cordes M."/>
            <person name="Minx P."/>
            <person name="Tomlinson C."/>
            <person name="Chen J."/>
            <person name="Wollam A."/>
            <person name="Pepin K.H."/>
            <person name="Bhonagiri V."/>
            <person name="Zhang X."/>
            <person name="Suruliraj S."/>
            <person name="Warren W."/>
            <person name="Mitreva M."/>
            <person name="Mardis E.R."/>
            <person name="Wilson R.K."/>
        </authorList>
    </citation>
    <scope>NUCLEOTIDE SEQUENCE [LARGE SCALE GENOMIC DNA]</scope>
    <source>
        <strain evidence="3 4">DSM 1785</strain>
    </source>
</reference>
<dbReference type="PATRIC" id="fig|545697.3.peg.1623"/>
<evidence type="ECO:0000313" key="3">
    <source>
        <dbReference type="EMBL" id="EKY27045.1"/>
    </source>
</evidence>
<sequence>MKKFNIDELIWFIILILLAAGIIFLIRSEEITNFVSADMLVYFYISVFILGIFIIFQFNRIFTVSRKIEITNKFIPITFTLIIGGILFFIMPIMSSDNNFYDDLLLYYNDDVIVIDNENYTILDDINENKEKYEGKTMVFLGYIDEESEGVDETLITREKISCCQADKEKIQIKVKGLDTSVKSGQWISIAGKISFDDGFYINVNDYRIQNKPKDIYYHEHL</sequence>
<organism evidence="3 4">
    <name type="scientific">Clostridium celatum DSM 1785</name>
    <dbReference type="NCBI Taxonomy" id="545697"/>
    <lineage>
        <taxon>Bacteria</taxon>
        <taxon>Bacillati</taxon>
        <taxon>Bacillota</taxon>
        <taxon>Clostridia</taxon>
        <taxon>Eubacteriales</taxon>
        <taxon>Clostridiaceae</taxon>
        <taxon>Clostridium</taxon>
    </lineage>
</organism>
<dbReference type="STRING" id="545697.HMPREF0216_01648"/>
<accession>L1QH78</accession>
<comment type="caution">
    <text evidence="3">The sequence shown here is derived from an EMBL/GenBank/DDBJ whole genome shotgun (WGS) entry which is preliminary data.</text>
</comment>
<keyword evidence="1" id="KW-0812">Transmembrane</keyword>
<evidence type="ECO:0000313" key="4">
    <source>
        <dbReference type="Proteomes" id="UP000010420"/>
    </source>
</evidence>
<evidence type="ECO:0000256" key="1">
    <source>
        <dbReference type="SAM" id="Phobius"/>
    </source>
</evidence>
<dbReference type="HOGENOM" id="CLU_070027_0_1_9"/>
<dbReference type="EMBL" id="AMEZ01000048">
    <property type="protein sequence ID" value="EKY27045.1"/>
    <property type="molecule type" value="Genomic_DNA"/>
</dbReference>
<proteinExistence type="predicted"/>
<feature type="transmembrane region" description="Helical" evidence="1">
    <location>
        <begin position="9"/>
        <end position="27"/>
    </location>
</feature>